<dbReference type="OrthoDB" id="359268at2"/>
<dbReference type="InterPro" id="IPR001094">
    <property type="entry name" value="Flavdoxin-like"/>
</dbReference>
<protein>
    <recommendedName>
        <fullName evidence="8">Flavodoxin</fullName>
    </recommendedName>
</protein>
<feature type="domain" description="Flavodoxin-like" evidence="9">
    <location>
        <begin position="4"/>
        <end position="163"/>
    </location>
</feature>
<name>A0A4Q1B250_9BACT</name>
<dbReference type="GO" id="GO:0009055">
    <property type="term" value="F:electron transfer activity"/>
    <property type="evidence" value="ECO:0007669"/>
    <property type="project" value="UniProtKB-UniRule"/>
</dbReference>
<evidence type="ECO:0000256" key="2">
    <source>
        <dbReference type="ARBA" id="ARBA00005267"/>
    </source>
</evidence>
<keyword evidence="11" id="KW-1185">Reference proteome</keyword>
<keyword evidence="4 8" id="KW-0285">Flavoprotein</keyword>
<evidence type="ECO:0000313" key="11">
    <source>
        <dbReference type="Proteomes" id="UP000289718"/>
    </source>
</evidence>
<dbReference type="InterPro" id="IPR010086">
    <property type="entry name" value="Flavodoxin_lc"/>
</dbReference>
<dbReference type="GO" id="GO:0010181">
    <property type="term" value="F:FMN binding"/>
    <property type="evidence" value="ECO:0007669"/>
    <property type="project" value="UniProtKB-UniRule"/>
</dbReference>
<dbReference type="AlphaFoldDB" id="A0A4Q1B250"/>
<sequence>MRNIALFYSSNTGNTQKVANKIAKSLDDIKQYNIKVTACEYMLDYENLIFGISTWEDGQMQKEWQNIWDEFKKIDFTNKKVAIFALGDQKKYKNNFVDAMGTLYKQLTKANATILGFTSCLDYNFEKSEATINNSFVGLPLDLENDDEEITNIRIKNWIEQISKEFK</sequence>
<dbReference type="InterPro" id="IPR050619">
    <property type="entry name" value="Flavodoxin"/>
</dbReference>
<evidence type="ECO:0000313" key="10">
    <source>
        <dbReference type="EMBL" id="RXK11916.1"/>
    </source>
</evidence>
<evidence type="ECO:0000256" key="3">
    <source>
        <dbReference type="ARBA" id="ARBA00022448"/>
    </source>
</evidence>
<dbReference type="NCBIfam" id="TIGR01752">
    <property type="entry name" value="flav_long"/>
    <property type="match status" value="1"/>
</dbReference>
<keyword evidence="7" id="KW-0535">Nitrogen fixation</keyword>
<evidence type="ECO:0000256" key="6">
    <source>
        <dbReference type="ARBA" id="ARBA00022982"/>
    </source>
</evidence>
<evidence type="ECO:0000256" key="5">
    <source>
        <dbReference type="ARBA" id="ARBA00022643"/>
    </source>
</evidence>
<dbReference type="PRINTS" id="PR00369">
    <property type="entry name" value="FLAVODOXIN"/>
</dbReference>
<comment type="caution">
    <text evidence="10">The sequence shown here is derived from an EMBL/GenBank/DDBJ whole genome shotgun (WGS) entry which is preliminary data.</text>
</comment>
<comment type="function">
    <text evidence="8">Low-potential electron donor to a number of redox enzymes.</text>
</comment>
<dbReference type="PIRSF" id="PIRSF038996">
    <property type="entry name" value="FldA"/>
    <property type="match status" value="1"/>
</dbReference>
<evidence type="ECO:0000256" key="7">
    <source>
        <dbReference type="ARBA" id="ARBA00023231"/>
    </source>
</evidence>
<dbReference type="PANTHER" id="PTHR42809">
    <property type="entry name" value="FLAVODOXIN 2"/>
    <property type="match status" value="1"/>
</dbReference>
<comment type="cofactor">
    <cofactor evidence="1 8">
        <name>FMN</name>
        <dbReference type="ChEBI" id="CHEBI:58210"/>
    </cofactor>
</comment>
<dbReference type="InterPro" id="IPR008254">
    <property type="entry name" value="Flavodoxin/NO_synth"/>
</dbReference>
<reference evidence="10 11" key="1">
    <citation type="submission" date="2017-09" db="EMBL/GenBank/DDBJ databases">
        <title>Genomics of the genus Arcobacter.</title>
        <authorList>
            <person name="Perez-Cataluna A."/>
            <person name="Figueras M.J."/>
            <person name="Salas-Masso N."/>
        </authorList>
    </citation>
    <scope>NUCLEOTIDE SEQUENCE [LARGE SCALE GENOMIC DNA]</scope>
    <source>
        <strain evidence="10 11">F156-34</strain>
    </source>
</reference>
<dbReference type="InterPro" id="IPR029039">
    <property type="entry name" value="Flavoprotein-like_sf"/>
</dbReference>
<organism evidence="10 11">
    <name type="scientific">Halarcobacter mediterraneus</name>
    <dbReference type="NCBI Taxonomy" id="2023153"/>
    <lineage>
        <taxon>Bacteria</taxon>
        <taxon>Pseudomonadati</taxon>
        <taxon>Campylobacterota</taxon>
        <taxon>Epsilonproteobacteria</taxon>
        <taxon>Campylobacterales</taxon>
        <taxon>Arcobacteraceae</taxon>
        <taxon>Halarcobacter</taxon>
    </lineage>
</organism>
<dbReference type="PROSITE" id="PS50902">
    <property type="entry name" value="FLAVODOXIN_LIKE"/>
    <property type="match status" value="1"/>
</dbReference>
<proteinExistence type="inferred from homology"/>
<keyword evidence="6 8" id="KW-0249">Electron transport</keyword>
<dbReference type="InterPro" id="IPR001226">
    <property type="entry name" value="Flavodoxin_CS"/>
</dbReference>
<dbReference type="Pfam" id="PF00258">
    <property type="entry name" value="Flavodoxin_1"/>
    <property type="match status" value="1"/>
</dbReference>
<dbReference type="SUPFAM" id="SSF52218">
    <property type="entry name" value="Flavoproteins"/>
    <property type="match status" value="1"/>
</dbReference>
<dbReference type="PANTHER" id="PTHR42809:SF1">
    <property type="entry name" value="FLAVODOXIN 1"/>
    <property type="match status" value="1"/>
</dbReference>
<dbReference type="Proteomes" id="UP000289718">
    <property type="component" value="Unassembled WGS sequence"/>
</dbReference>
<keyword evidence="5 8" id="KW-0288">FMN</keyword>
<dbReference type="PROSITE" id="PS00201">
    <property type="entry name" value="FLAVODOXIN"/>
    <property type="match status" value="1"/>
</dbReference>
<evidence type="ECO:0000256" key="4">
    <source>
        <dbReference type="ARBA" id="ARBA00022630"/>
    </source>
</evidence>
<comment type="similarity">
    <text evidence="2 8">Belongs to the flavodoxin family.</text>
</comment>
<evidence type="ECO:0000256" key="8">
    <source>
        <dbReference type="PIRNR" id="PIRNR038996"/>
    </source>
</evidence>
<gene>
    <name evidence="10" type="ORF">CP965_12100</name>
</gene>
<dbReference type="Gene3D" id="3.40.50.360">
    <property type="match status" value="1"/>
</dbReference>
<accession>A0A4Q1B250</accession>
<evidence type="ECO:0000256" key="1">
    <source>
        <dbReference type="ARBA" id="ARBA00001917"/>
    </source>
</evidence>
<dbReference type="RefSeq" id="WP_129062368.1">
    <property type="nucleotide sequence ID" value="NZ_NXIE01000005.1"/>
</dbReference>
<dbReference type="EMBL" id="NXIE01000005">
    <property type="protein sequence ID" value="RXK11916.1"/>
    <property type="molecule type" value="Genomic_DNA"/>
</dbReference>
<keyword evidence="3 8" id="KW-0813">Transport</keyword>
<evidence type="ECO:0000259" key="9">
    <source>
        <dbReference type="PROSITE" id="PS50902"/>
    </source>
</evidence>